<dbReference type="InterPro" id="IPR046956">
    <property type="entry name" value="RLP23-like"/>
</dbReference>
<protein>
    <recommendedName>
        <fullName evidence="9">Leucine-rich repeat-containing protein</fullName>
    </recommendedName>
</protein>
<evidence type="ECO:0000256" key="5">
    <source>
        <dbReference type="ARBA" id="ARBA00023136"/>
    </source>
</evidence>
<gene>
    <name evidence="7" type="ORF">CWI38_0098p0030</name>
</gene>
<dbReference type="PANTHER" id="PTHR48063">
    <property type="entry name" value="LRR RECEPTOR-LIKE KINASE"/>
    <property type="match status" value="1"/>
</dbReference>
<dbReference type="EMBL" id="PITK01000098">
    <property type="protein sequence ID" value="TBU20275.1"/>
    <property type="molecule type" value="Genomic_DNA"/>
</dbReference>
<sequence>MRLLFLIKLTFTFSQEFTFVFAKRKLNNIKCLKIEESIGLFDGLQNFKDILNTEIKTNFSYIDENSLEKIYISKVDIPRYIILSSGFFGAYLDSPLNKKPIYLTNVISLKGFDAFIFFIQCHSLEVYILTQNIFHEIFICLDYLQIHETLKNSYFYVNLIRSLVASKINFDTREIENLFLSLPNNFLIQNFLILFSYLISSINTFNPINDIDCENFKLINKTIVSKDHDIVSIMKNVENIWYRNIFRQFICQLLSVQIKIYIMDFHLYKISKLKLFADLFKVKELHIEGYYSYIFASYLLNGLCKNTLSTFFLCGSRITECISLNISKLKKLRCLFLISCTEICLSSIMRIENQNSLCLKRLDFSRTNITEKEIRQIFYLHSVERIEMCGSNINQGIISLLRDCNFKSSLRYLNLGNNILNGEDISVIFSFPNLYHLDITGCRLTNSQEIKPYIIDCRNLKVFYMTYVNLNKNILKTLNYFLSLEILSMYLVVYNGVIFDEVNTSLIDQTLIELDLGQKYLTLSDIQKISQLKNLKKLNLKRTIYHNCKNEMYENLDLPDNLEVLELEENDLKDGKLFNFQNLKCLKVLNISLCNLNSLEFLKKIPFLFEKLEKLSVAKNTLSLTDLNLLGKFQILNNLNLSNTRLKNCGISILINSLVSNTLEHFDFDENELSYSDFLAQKSFKRLKYIRLFGCKMPFRHFTDNDILFLKNTCSIEYKNISYKNGYIIFPR</sequence>
<evidence type="ECO:0000256" key="1">
    <source>
        <dbReference type="ARBA" id="ARBA00004370"/>
    </source>
</evidence>
<comment type="subcellular location">
    <subcellularLocation>
        <location evidence="1">Membrane</location>
    </subcellularLocation>
</comment>
<reference evidence="7 8" key="1">
    <citation type="submission" date="2017-12" db="EMBL/GenBank/DDBJ databases">
        <authorList>
            <person name="Pombert J.-F."/>
            <person name="Haag K.L."/>
            <person name="Ebert D."/>
        </authorList>
    </citation>
    <scope>NUCLEOTIDE SEQUENCE [LARGE SCALE GENOMIC DNA]</scope>
    <source>
        <strain evidence="7">IL-G-3</strain>
    </source>
</reference>
<dbReference type="PANTHER" id="PTHR48063:SF112">
    <property type="entry name" value="RECEPTOR LIKE PROTEIN 30-LIKE"/>
    <property type="match status" value="1"/>
</dbReference>
<proteinExistence type="predicted"/>
<dbReference type="OrthoDB" id="676979at2759"/>
<keyword evidence="6" id="KW-0325">Glycoprotein</keyword>
<accession>A0A4Q9M0Z7</accession>
<organism evidence="7 8">
    <name type="scientific">Hamiltosporidium tvaerminnensis</name>
    <dbReference type="NCBI Taxonomy" id="1176355"/>
    <lineage>
        <taxon>Eukaryota</taxon>
        <taxon>Fungi</taxon>
        <taxon>Fungi incertae sedis</taxon>
        <taxon>Microsporidia</taxon>
        <taxon>Dubosqiidae</taxon>
        <taxon>Hamiltosporidium</taxon>
    </lineage>
</organism>
<comment type="caution">
    <text evidence="7">The sequence shown here is derived from an EMBL/GenBank/DDBJ whole genome shotgun (WGS) entry which is preliminary data.</text>
</comment>
<evidence type="ECO:0000313" key="7">
    <source>
        <dbReference type="EMBL" id="TBU20275.1"/>
    </source>
</evidence>
<dbReference type="InterPro" id="IPR032675">
    <property type="entry name" value="LRR_dom_sf"/>
</dbReference>
<dbReference type="GO" id="GO:0016020">
    <property type="term" value="C:membrane"/>
    <property type="evidence" value="ECO:0007669"/>
    <property type="project" value="UniProtKB-SubCell"/>
</dbReference>
<dbReference type="VEuPathDB" id="MicrosporidiaDB:CWI38_0098p0030"/>
<dbReference type="AlphaFoldDB" id="A0A4Q9M0Z7"/>
<evidence type="ECO:0000256" key="3">
    <source>
        <dbReference type="ARBA" id="ARBA00022729"/>
    </source>
</evidence>
<evidence type="ECO:0008006" key="9">
    <source>
        <dbReference type="Google" id="ProtNLM"/>
    </source>
</evidence>
<keyword evidence="3" id="KW-0732">Signal</keyword>
<evidence type="ECO:0000313" key="8">
    <source>
        <dbReference type="Proteomes" id="UP000292282"/>
    </source>
</evidence>
<keyword evidence="2" id="KW-0812">Transmembrane</keyword>
<evidence type="ECO:0000256" key="2">
    <source>
        <dbReference type="ARBA" id="ARBA00022692"/>
    </source>
</evidence>
<name>A0A4Q9M0Z7_9MICR</name>
<keyword evidence="4" id="KW-1133">Transmembrane helix</keyword>
<evidence type="ECO:0000256" key="4">
    <source>
        <dbReference type="ARBA" id="ARBA00022989"/>
    </source>
</evidence>
<dbReference type="Proteomes" id="UP000292282">
    <property type="component" value="Unassembled WGS sequence"/>
</dbReference>
<keyword evidence="8" id="KW-1185">Reference proteome</keyword>
<dbReference type="SUPFAM" id="SSF52058">
    <property type="entry name" value="L domain-like"/>
    <property type="match status" value="1"/>
</dbReference>
<dbReference type="Gene3D" id="3.80.10.10">
    <property type="entry name" value="Ribonuclease Inhibitor"/>
    <property type="match status" value="2"/>
</dbReference>
<keyword evidence="5" id="KW-0472">Membrane</keyword>
<evidence type="ECO:0000256" key="6">
    <source>
        <dbReference type="ARBA" id="ARBA00023180"/>
    </source>
</evidence>